<dbReference type="KEGG" id="caul:KCG34_12230"/>
<keyword evidence="2" id="KW-1185">Reference proteome</keyword>
<accession>A0A975IX46</accession>
<evidence type="ECO:0000313" key="2">
    <source>
        <dbReference type="Proteomes" id="UP000676409"/>
    </source>
</evidence>
<name>A0A975IX46_9CAUL</name>
<gene>
    <name evidence="1" type="ORF">KCG34_12230</name>
</gene>
<dbReference type="Proteomes" id="UP000676409">
    <property type="component" value="Chromosome"/>
</dbReference>
<dbReference type="EMBL" id="CP073078">
    <property type="protein sequence ID" value="QUD90573.1"/>
    <property type="molecule type" value="Genomic_DNA"/>
</dbReference>
<sequence>MKFDVLRSIGHNIADSLASGLGFPIGVYQTDIFGEADGSHEGYIEVDFLTGTSTGAGPSPSLAEAIVHYRDALSKLCEQHRVDLSAFKQVKARYSGAIPSQRFVVTVEDRAGRLAVDNYEGFDGHRPLRLDRLGRVRRDRGKVVQVRQGETQ</sequence>
<organism evidence="1 2">
    <name type="scientific">Phenylobacterium montanum</name>
    <dbReference type="NCBI Taxonomy" id="2823693"/>
    <lineage>
        <taxon>Bacteria</taxon>
        <taxon>Pseudomonadati</taxon>
        <taxon>Pseudomonadota</taxon>
        <taxon>Alphaproteobacteria</taxon>
        <taxon>Caulobacterales</taxon>
        <taxon>Caulobacteraceae</taxon>
        <taxon>Phenylobacterium</taxon>
    </lineage>
</organism>
<dbReference type="RefSeq" id="WP_211940623.1">
    <property type="nucleotide sequence ID" value="NZ_CP073078.1"/>
</dbReference>
<protein>
    <submittedName>
        <fullName evidence="1">Uncharacterized protein</fullName>
    </submittedName>
</protein>
<reference evidence="1" key="1">
    <citation type="submission" date="2021-04" db="EMBL/GenBank/DDBJ databases">
        <title>The complete genome sequence of Caulobacter sp. S6.</title>
        <authorList>
            <person name="Tang Y."/>
            <person name="Ouyang W."/>
            <person name="Liu Q."/>
            <person name="Huang B."/>
            <person name="Guo Z."/>
            <person name="Lei P."/>
        </authorList>
    </citation>
    <scope>NUCLEOTIDE SEQUENCE</scope>
    <source>
        <strain evidence="1">S6</strain>
    </source>
</reference>
<dbReference type="AlphaFoldDB" id="A0A975IX46"/>
<proteinExistence type="predicted"/>
<evidence type="ECO:0000313" key="1">
    <source>
        <dbReference type="EMBL" id="QUD90573.1"/>
    </source>
</evidence>